<dbReference type="Proteomes" id="UP000292564">
    <property type="component" value="Unassembled WGS sequence"/>
</dbReference>
<dbReference type="PANTHER" id="PTHR47506:SF6">
    <property type="entry name" value="HTH-TYPE TRANSCRIPTIONAL REPRESSOR NEMR"/>
    <property type="match status" value="1"/>
</dbReference>
<dbReference type="SUPFAM" id="SSF46689">
    <property type="entry name" value="Homeodomain-like"/>
    <property type="match status" value="1"/>
</dbReference>
<evidence type="ECO:0000313" key="7">
    <source>
        <dbReference type="Proteomes" id="UP000292564"/>
    </source>
</evidence>
<evidence type="ECO:0000256" key="4">
    <source>
        <dbReference type="PROSITE-ProRule" id="PRU00335"/>
    </source>
</evidence>
<keyword evidence="3" id="KW-0804">Transcription</keyword>
<evidence type="ECO:0000313" key="6">
    <source>
        <dbReference type="EMBL" id="RZU53659.1"/>
    </source>
</evidence>
<feature type="DNA-binding region" description="H-T-H motif" evidence="4">
    <location>
        <begin position="28"/>
        <end position="47"/>
    </location>
</feature>
<organism evidence="6 7">
    <name type="scientific">Krasilnikovia cinnamomea</name>
    <dbReference type="NCBI Taxonomy" id="349313"/>
    <lineage>
        <taxon>Bacteria</taxon>
        <taxon>Bacillati</taxon>
        <taxon>Actinomycetota</taxon>
        <taxon>Actinomycetes</taxon>
        <taxon>Micromonosporales</taxon>
        <taxon>Micromonosporaceae</taxon>
        <taxon>Krasilnikovia</taxon>
    </lineage>
</organism>
<gene>
    <name evidence="6" type="ORF">EV385_5591</name>
</gene>
<keyword evidence="7" id="KW-1185">Reference proteome</keyword>
<dbReference type="Gene3D" id="1.10.357.10">
    <property type="entry name" value="Tetracycline Repressor, domain 2"/>
    <property type="match status" value="1"/>
</dbReference>
<keyword evidence="2 4" id="KW-0238">DNA-binding</keyword>
<proteinExistence type="predicted"/>
<sequence>MSKGEETRAAVLDQAVDVARRVGLSGLTIGSLAEQAALSKSGLFGHFRSKEALQLQVLEHARAGFEEAVARPALRAPRGEPRLRELFDRWLNWDALPGGCPFVAAATEFDDRPGAVRDRLVRDERDMFETIGTVFRSGIAEGQFRGDADPDQFAQDFYGVILARHHTMRLLGDERADSRARRAFEALLAAARTTPSD</sequence>
<evidence type="ECO:0000256" key="2">
    <source>
        <dbReference type="ARBA" id="ARBA00023125"/>
    </source>
</evidence>
<dbReference type="InterPro" id="IPR011075">
    <property type="entry name" value="TetR_C"/>
</dbReference>
<keyword evidence="1" id="KW-0805">Transcription regulation</keyword>
<dbReference type="SUPFAM" id="SSF48498">
    <property type="entry name" value="Tetracyclin repressor-like, C-terminal domain"/>
    <property type="match status" value="1"/>
</dbReference>
<evidence type="ECO:0000259" key="5">
    <source>
        <dbReference type="PROSITE" id="PS50977"/>
    </source>
</evidence>
<feature type="domain" description="HTH tetR-type" evidence="5">
    <location>
        <begin position="5"/>
        <end position="65"/>
    </location>
</feature>
<dbReference type="Gene3D" id="1.10.10.60">
    <property type="entry name" value="Homeodomain-like"/>
    <property type="match status" value="1"/>
</dbReference>
<comment type="caution">
    <text evidence="6">The sequence shown here is derived from an EMBL/GenBank/DDBJ whole genome shotgun (WGS) entry which is preliminary data.</text>
</comment>
<evidence type="ECO:0000256" key="3">
    <source>
        <dbReference type="ARBA" id="ARBA00023163"/>
    </source>
</evidence>
<dbReference type="Pfam" id="PF16925">
    <property type="entry name" value="TetR_C_13"/>
    <property type="match status" value="1"/>
</dbReference>
<dbReference type="Pfam" id="PF00440">
    <property type="entry name" value="TetR_N"/>
    <property type="match status" value="1"/>
</dbReference>
<name>A0A4Q7ZT26_9ACTN</name>
<dbReference type="EMBL" id="SHKY01000001">
    <property type="protein sequence ID" value="RZU53659.1"/>
    <property type="molecule type" value="Genomic_DNA"/>
</dbReference>
<dbReference type="InterPro" id="IPR001647">
    <property type="entry name" value="HTH_TetR"/>
</dbReference>
<dbReference type="InterPro" id="IPR009057">
    <property type="entry name" value="Homeodomain-like_sf"/>
</dbReference>
<reference evidence="6 7" key="1">
    <citation type="submission" date="2019-02" db="EMBL/GenBank/DDBJ databases">
        <title>Sequencing the genomes of 1000 actinobacteria strains.</title>
        <authorList>
            <person name="Klenk H.-P."/>
        </authorList>
    </citation>
    <scope>NUCLEOTIDE SEQUENCE [LARGE SCALE GENOMIC DNA]</scope>
    <source>
        <strain evidence="6 7">DSM 45162</strain>
    </source>
</reference>
<accession>A0A4Q7ZT26</accession>
<dbReference type="GO" id="GO:0003677">
    <property type="term" value="F:DNA binding"/>
    <property type="evidence" value="ECO:0007669"/>
    <property type="project" value="UniProtKB-UniRule"/>
</dbReference>
<dbReference type="OrthoDB" id="326421at2"/>
<dbReference type="PANTHER" id="PTHR47506">
    <property type="entry name" value="TRANSCRIPTIONAL REGULATORY PROTEIN"/>
    <property type="match status" value="1"/>
</dbReference>
<evidence type="ECO:0000256" key="1">
    <source>
        <dbReference type="ARBA" id="ARBA00023015"/>
    </source>
</evidence>
<dbReference type="RefSeq" id="WP_130512123.1">
    <property type="nucleotide sequence ID" value="NZ_SHKY01000001.1"/>
</dbReference>
<dbReference type="AlphaFoldDB" id="A0A4Q7ZT26"/>
<dbReference type="InterPro" id="IPR036271">
    <property type="entry name" value="Tet_transcr_reg_TetR-rel_C_sf"/>
</dbReference>
<dbReference type="PROSITE" id="PS50977">
    <property type="entry name" value="HTH_TETR_2"/>
    <property type="match status" value="1"/>
</dbReference>
<protein>
    <submittedName>
        <fullName evidence="6">TetR family transcriptional regulator</fullName>
    </submittedName>
</protein>